<evidence type="ECO:0000313" key="3">
    <source>
        <dbReference type="Proteomes" id="UP001197735"/>
    </source>
</evidence>
<gene>
    <name evidence="2" type="ORF">KZP06_09945</name>
</gene>
<sequence>KRPPNGRTASLDPEDNAHMNQKQTINGVSYPYTSHSHVMNTQMQSQIMIPAEQKEQKYKRDAKKHETWLHLRRHAR</sequence>
<evidence type="ECO:0000313" key="2">
    <source>
        <dbReference type="EMBL" id="MCB4881030.1"/>
    </source>
</evidence>
<protein>
    <submittedName>
        <fullName evidence="2">Uncharacterized protein</fullName>
    </submittedName>
</protein>
<feature type="region of interest" description="Disordered" evidence="1">
    <location>
        <begin position="55"/>
        <end position="76"/>
    </location>
</feature>
<feature type="region of interest" description="Disordered" evidence="1">
    <location>
        <begin position="1"/>
        <end position="21"/>
    </location>
</feature>
<dbReference type="AlphaFoldDB" id="A0AAW4TVW5"/>
<proteinExistence type="predicted"/>
<name>A0AAW4TVW5_BIFPS</name>
<feature type="non-terminal residue" evidence="2">
    <location>
        <position position="1"/>
    </location>
</feature>
<organism evidence="2 3">
    <name type="scientific">Bifidobacterium pseudocatenulatum</name>
    <dbReference type="NCBI Taxonomy" id="28026"/>
    <lineage>
        <taxon>Bacteria</taxon>
        <taxon>Bacillati</taxon>
        <taxon>Actinomycetota</taxon>
        <taxon>Actinomycetes</taxon>
        <taxon>Bifidobacteriales</taxon>
        <taxon>Bifidobacteriaceae</taxon>
        <taxon>Bifidobacterium</taxon>
    </lineage>
</organism>
<feature type="compositionally biased region" description="Basic and acidic residues" evidence="1">
    <location>
        <begin position="55"/>
        <end position="69"/>
    </location>
</feature>
<dbReference type="EMBL" id="JAHXEI010000013">
    <property type="protein sequence ID" value="MCB4881030.1"/>
    <property type="molecule type" value="Genomic_DNA"/>
</dbReference>
<dbReference type="RefSeq" id="WP_226591278.1">
    <property type="nucleotide sequence ID" value="NZ_JAHXEI010000013.1"/>
</dbReference>
<evidence type="ECO:0000256" key="1">
    <source>
        <dbReference type="SAM" id="MobiDB-lite"/>
    </source>
</evidence>
<dbReference type="Proteomes" id="UP001197735">
    <property type="component" value="Unassembled WGS sequence"/>
</dbReference>
<accession>A0AAW4TVW5</accession>
<reference evidence="2" key="1">
    <citation type="submission" date="2021-07" db="EMBL/GenBank/DDBJ databases">
        <title>Xylan utilisation by Bifidobacterium pseudocatenulatum.</title>
        <authorList>
            <person name="Watanabe Y."/>
        </authorList>
    </citation>
    <scope>NUCLEOTIDE SEQUENCE</scope>
    <source>
        <strain evidence="2">YIT12824</strain>
    </source>
</reference>
<comment type="caution">
    <text evidence="2">The sequence shown here is derived from an EMBL/GenBank/DDBJ whole genome shotgun (WGS) entry which is preliminary data.</text>
</comment>